<dbReference type="NCBIfam" id="NF003915">
    <property type="entry name" value="PRK05441.1"/>
    <property type="match status" value="1"/>
</dbReference>
<evidence type="ECO:0000259" key="4">
    <source>
        <dbReference type="PROSITE" id="PS51464"/>
    </source>
</evidence>
<dbReference type="NCBIfam" id="TIGR00274">
    <property type="entry name" value="N-acetylmuramic acid 6-phosphate etherase"/>
    <property type="match status" value="1"/>
</dbReference>
<dbReference type="Gene3D" id="1.10.8.1080">
    <property type="match status" value="1"/>
</dbReference>
<keyword evidence="6" id="KW-1185">Reference proteome</keyword>
<proteinExistence type="inferred from homology"/>
<dbReference type="PANTHER" id="PTHR10088:SF4">
    <property type="entry name" value="GLUCOKINASE REGULATORY PROTEIN"/>
    <property type="match status" value="1"/>
</dbReference>
<reference evidence="5 6" key="1">
    <citation type="submission" date="2020-07" db="EMBL/GenBank/DDBJ databases">
        <title>Facklamia lactis sp. nov., isolated from raw milk.</title>
        <authorList>
            <person name="Doll E.V."/>
            <person name="Huptas C."/>
            <person name="Staib L."/>
            <person name="Wenning M."/>
            <person name="Scherer S."/>
        </authorList>
    </citation>
    <scope>NUCLEOTIDE SEQUENCE [LARGE SCALE GENOMIC DNA]</scope>
    <source>
        <strain evidence="5 6">DSM 111018</strain>
    </source>
</reference>
<comment type="pathway">
    <text evidence="3">Amino-sugar metabolism; N-acetylmuramate degradation.</text>
</comment>
<dbReference type="PANTHER" id="PTHR10088">
    <property type="entry name" value="GLUCOKINASE REGULATORY PROTEIN"/>
    <property type="match status" value="1"/>
</dbReference>
<dbReference type="Pfam" id="PF22645">
    <property type="entry name" value="GKRP_SIS_N"/>
    <property type="match status" value="1"/>
</dbReference>
<dbReference type="EMBL" id="JACBXQ010000001">
    <property type="protein sequence ID" value="MBG9985725.1"/>
    <property type="molecule type" value="Genomic_DNA"/>
</dbReference>
<comment type="subunit">
    <text evidence="3">Homodimer.</text>
</comment>
<dbReference type="PROSITE" id="PS01272">
    <property type="entry name" value="GCKR"/>
    <property type="match status" value="1"/>
</dbReference>
<keyword evidence="2 3" id="KW-0119">Carbohydrate metabolism</keyword>
<dbReference type="Proteomes" id="UP000721415">
    <property type="component" value="Unassembled WGS sequence"/>
</dbReference>
<dbReference type="Gene3D" id="3.40.50.10490">
    <property type="entry name" value="Glucose-6-phosphate isomerase like protein, domain 1"/>
    <property type="match status" value="1"/>
</dbReference>
<comment type="catalytic activity">
    <reaction evidence="3">
        <text>N-acetyl-D-muramate 6-phosphate + H2O = N-acetyl-D-glucosamine 6-phosphate + (R)-lactate</text>
        <dbReference type="Rhea" id="RHEA:26410"/>
        <dbReference type="ChEBI" id="CHEBI:15377"/>
        <dbReference type="ChEBI" id="CHEBI:16004"/>
        <dbReference type="ChEBI" id="CHEBI:57513"/>
        <dbReference type="ChEBI" id="CHEBI:58722"/>
        <dbReference type="EC" id="4.2.1.126"/>
    </reaction>
</comment>
<dbReference type="EC" id="4.2.1.126" evidence="3"/>
<dbReference type="SUPFAM" id="SSF53697">
    <property type="entry name" value="SIS domain"/>
    <property type="match status" value="1"/>
</dbReference>
<dbReference type="HAMAP" id="MF_00068">
    <property type="entry name" value="MurQ"/>
    <property type="match status" value="1"/>
</dbReference>
<comment type="caution">
    <text evidence="5">The sequence shown here is derived from an EMBL/GenBank/DDBJ whole genome shotgun (WGS) entry which is preliminary data.</text>
</comment>
<evidence type="ECO:0000256" key="2">
    <source>
        <dbReference type="ARBA" id="ARBA00023277"/>
    </source>
</evidence>
<accession>A0ABS0LQG7</accession>
<comment type="similarity">
    <text evidence="3">Belongs to the GCKR-like family. MurNAc-6-P etherase subfamily.</text>
</comment>
<protein>
    <recommendedName>
        <fullName evidence="3">N-acetylmuramic acid 6-phosphate etherase</fullName>
        <shortName evidence="3">MurNAc-6-P etherase</shortName>
        <ecNumber evidence="3">4.2.1.126</ecNumber>
    </recommendedName>
    <alternativeName>
        <fullName evidence="3">N-acetylmuramic acid 6-phosphate hydrolase</fullName>
    </alternativeName>
    <alternativeName>
        <fullName evidence="3">N-acetylmuramic acid 6-phosphate lyase</fullName>
    </alternativeName>
</protein>
<dbReference type="RefSeq" id="WP_197114284.1">
    <property type="nucleotide sequence ID" value="NZ_JACBXQ010000001.1"/>
</dbReference>
<evidence type="ECO:0000256" key="1">
    <source>
        <dbReference type="ARBA" id="ARBA00023239"/>
    </source>
</evidence>
<organism evidence="5 6">
    <name type="scientific">Facklamia lactis</name>
    <dbReference type="NCBI Taxonomy" id="2749967"/>
    <lineage>
        <taxon>Bacteria</taxon>
        <taxon>Bacillati</taxon>
        <taxon>Bacillota</taxon>
        <taxon>Bacilli</taxon>
        <taxon>Lactobacillales</taxon>
        <taxon>Aerococcaceae</taxon>
        <taxon>Facklamia</taxon>
    </lineage>
</organism>
<gene>
    <name evidence="3 5" type="primary">murQ</name>
    <name evidence="5" type="ORF">HZY91_02315</name>
</gene>
<dbReference type="NCBIfam" id="NF009222">
    <property type="entry name" value="PRK12570.1"/>
    <property type="match status" value="1"/>
</dbReference>
<evidence type="ECO:0000256" key="3">
    <source>
        <dbReference type="HAMAP-Rule" id="MF_00068"/>
    </source>
</evidence>
<dbReference type="GO" id="GO:0016829">
    <property type="term" value="F:lyase activity"/>
    <property type="evidence" value="ECO:0007669"/>
    <property type="project" value="UniProtKB-KW"/>
</dbReference>
<comment type="function">
    <text evidence="3">Specifically catalyzes the cleavage of the D-lactyl ether substituent of MurNAc 6-phosphate, producing GlcNAc 6-phosphate and D-lactate.</text>
</comment>
<feature type="domain" description="SIS" evidence="4">
    <location>
        <begin position="52"/>
        <end position="215"/>
    </location>
</feature>
<dbReference type="PROSITE" id="PS51464">
    <property type="entry name" value="SIS"/>
    <property type="match status" value="1"/>
</dbReference>
<comment type="miscellaneous">
    <text evidence="3">A lyase-type mechanism (elimination/hydration) is suggested for the cleavage of the lactyl ether bond of MurNAc 6-phosphate, with the formation of an alpha,beta-unsaturated aldehyde intermediate with (E)-stereochemistry, followed by the syn addition of water to give product.</text>
</comment>
<dbReference type="InterPro" id="IPR046348">
    <property type="entry name" value="SIS_dom_sf"/>
</dbReference>
<feature type="active site" evidence="3">
    <location>
        <position position="111"/>
    </location>
</feature>
<evidence type="ECO:0000313" key="6">
    <source>
        <dbReference type="Proteomes" id="UP000721415"/>
    </source>
</evidence>
<feature type="active site" description="Proton donor" evidence="3">
    <location>
        <position position="80"/>
    </location>
</feature>
<dbReference type="InterPro" id="IPR040190">
    <property type="entry name" value="MURQ/GCKR"/>
</dbReference>
<keyword evidence="1 3" id="KW-0456">Lyase</keyword>
<dbReference type="CDD" id="cd05007">
    <property type="entry name" value="SIS_Etherase"/>
    <property type="match status" value="1"/>
</dbReference>
<dbReference type="InterPro" id="IPR001347">
    <property type="entry name" value="SIS_dom"/>
</dbReference>
<sequence length="297" mass="31563">MDKETEKRNCASMNLDQMSVREMIQLMNEEDQSVIVAIQQVLPKIEQVIEAVIATFQAGGRLIYVGAGTSGRLGILDAVECVPTFDIEPGQVIGLMAGGDTAIKSAVEGAEDSLTLAQEELQAIQLSEHDFLIGLSASGSTPYVKSALAYAKECGVKTASIANNPSSDISALANIAIEVVTGPEVLTGSTRLKAGTAQKLVLNMISTASLIKTGKAYQNLMIDVQGTNQKLIDRSIRIISEATGLSYRQASEAYELAGSVKLAIVMVLAKATKEEAEDLLVQSQGFVRQALELADKK</sequence>
<dbReference type="InterPro" id="IPR005486">
    <property type="entry name" value="Glucokinase_regulatory_CS"/>
</dbReference>
<evidence type="ECO:0000313" key="5">
    <source>
        <dbReference type="EMBL" id="MBG9985725.1"/>
    </source>
</evidence>
<name>A0ABS0LQG7_9LACT</name>
<dbReference type="InterPro" id="IPR005488">
    <property type="entry name" value="Etherase_MurQ"/>
</dbReference>